<feature type="compositionally biased region" description="Low complexity" evidence="14">
    <location>
        <begin position="1121"/>
        <end position="1130"/>
    </location>
</feature>
<dbReference type="OrthoDB" id="19944at2759"/>
<organism evidence="16 17">
    <name type="scientific">Hyalella azteca</name>
    <name type="common">Amphipod</name>
    <dbReference type="NCBI Taxonomy" id="294128"/>
    <lineage>
        <taxon>Eukaryota</taxon>
        <taxon>Metazoa</taxon>
        <taxon>Ecdysozoa</taxon>
        <taxon>Arthropoda</taxon>
        <taxon>Crustacea</taxon>
        <taxon>Multicrustacea</taxon>
        <taxon>Malacostraca</taxon>
        <taxon>Eumalacostraca</taxon>
        <taxon>Peracarida</taxon>
        <taxon>Amphipoda</taxon>
        <taxon>Senticaudata</taxon>
        <taxon>Talitrida</taxon>
        <taxon>Talitroidea</taxon>
        <taxon>Hyalellidae</taxon>
        <taxon>Hyalella</taxon>
    </lineage>
</organism>
<evidence type="ECO:0000256" key="8">
    <source>
        <dbReference type="ARBA" id="ARBA00022574"/>
    </source>
</evidence>
<dbReference type="GeneID" id="108681707"/>
<feature type="compositionally biased region" description="Polar residues" evidence="14">
    <location>
        <begin position="896"/>
        <end position="912"/>
    </location>
</feature>
<keyword evidence="4" id="KW-0813">Transport</keyword>
<keyword evidence="16" id="KW-1185">Reference proteome</keyword>
<dbReference type="RefSeq" id="XP_047740833.1">
    <property type="nucleotide sequence ID" value="XM_047884877.1"/>
</dbReference>
<reference evidence="17" key="1">
    <citation type="submission" date="2025-08" db="UniProtKB">
        <authorList>
            <consortium name="RefSeq"/>
        </authorList>
    </citation>
    <scope>IDENTIFICATION</scope>
    <source>
        <tissue evidence="17">Whole organism</tissue>
    </source>
</reference>
<dbReference type="InterPro" id="IPR000664">
    <property type="entry name" value="Lethal2_giant"/>
</dbReference>
<comment type="subcellular location">
    <subcellularLocation>
        <location evidence="1">Cell membrane</location>
        <topology evidence="1">Peripheral membrane protein</topology>
    </subcellularLocation>
    <subcellularLocation>
        <location evidence="2">Cytoplasm</location>
    </subcellularLocation>
</comment>
<evidence type="ECO:0000256" key="6">
    <source>
        <dbReference type="ARBA" id="ARBA00022483"/>
    </source>
</evidence>
<evidence type="ECO:0000256" key="2">
    <source>
        <dbReference type="ARBA" id="ARBA00004496"/>
    </source>
</evidence>
<feature type="compositionally biased region" description="Basic and acidic residues" evidence="14">
    <location>
        <begin position="876"/>
        <end position="893"/>
    </location>
</feature>
<keyword evidence="8" id="KW-0853">WD repeat</keyword>
<feature type="compositionally biased region" description="Acidic residues" evidence="14">
    <location>
        <begin position="772"/>
        <end position="784"/>
    </location>
</feature>
<feature type="compositionally biased region" description="Polar residues" evidence="14">
    <location>
        <begin position="102"/>
        <end position="124"/>
    </location>
</feature>
<proteinExistence type="inferred from homology"/>
<feature type="compositionally biased region" description="Low complexity" evidence="14">
    <location>
        <begin position="795"/>
        <end position="820"/>
    </location>
</feature>
<evidence type="ECO:0000256" key="11">
    <source>
        <dbReference type="ARBA" id="ARBA00023054"/>
    </source>
</evidence>
<dbReference type="GO" id="GO:0006893">
    <property type="term" value="P:Golgi to plasma membrane transport"/>
    <property type="evidence" value="ECO:0007669"/>
    <property type="project" value="TreeGrafter"/>
</dbReference>
<keyword evidence="9" id="KW-0677">Repeat</keyword>
<feature type="compositionally biased region" description="Basic and acidic residues" evidence="14">
    <location>
        <begin position="516"/>
        <end position="535"/>
    </location>
</feature>
<gene>
    <name evidence="17" type="primary">LOC108681707</name>
</gene>
<dbReference type="InterPro" id="IPR042855">
    <property type="entry name" value="V_SNARE_CC"/>
</dbReference>
<feature type="region of interest" description="Disordered" evidence="14">
    <location>
        <begin position="936"/>
        <end position="972"/>
    </location>
</feature>
<feature type="region of interest" description="Disordered" evidence="14">
    <location>
        <begin position="745"/>
        <end position="921"/>
    </location>
</feature>
<dbReference type="GO" id="GO:0031201">
    <property type="term" value="C:SNARE complex"/>
    <property type="evidence" value="ECO:0007669"/>
    <property type="project" value="TreeGrafter"/>
</dbReference>
<dbReference type="SUPFAM" id="SSF50978">
    <property type="entry name" value="WD40 repeat-like"/>
    <property type="match status" value="1"/>
</dbReference>
<evidence type="ECO:0000256" key="13">
    <source>
        <dbReference type="PROSITE-ProRule" id="PRU00290"/>
    </source>
</evidence>
<dbReference type="SMART" id="SM00320">
    <property type="entry name" value="WD40"/>
    <property type="match status" value="2"/>
</dbReference>
<evidence type="ECO:0000313" key="16">
    <source>
        <dbReference type="Proteomes" id="UP000694843"/>
    </source>
</evidence>
<dbReference type="PANTHER" id="PTHR10241:SF25">
    <property type="entry name" value="TOMOSYN, ISOFORM C"/>
    <property type="match status" value="1"/>
</dbReference>
<keyword evidence="7" id="KW-0963">Cytoplasm</keyword>
<dbReference type="GO" id="GO:0045159">
    <property type="term" value="F:myosin II binding"/>
    <property type="evidence" value="ECO:0007669"/>
    <property type="project" value="TreeGrafter"/>
</dbReference>
<dbReference type="InterPro" id="IPR001680">
    <property type="entry name" value="WD40_rpt"/>
</dbReference>
<dbReference type="PROSITE" id="PS50892">
    <property type="entry name" value="V_SNARE"/>
    <property type="match status" value="1"/>
</dbReference>
<feature type="region of interest" description="Disordered" evidence="14">
    <location>
        <begin position="689"/>
        <end position="725"/>
    </location>
</feature>
<dbReference type="KEGG" id="hazt:108681707"/>
<feature type="compositionally biased region" description="Basic and acidic residues" evidence="14">
    <location>
        <begin position="702"/>
        <end position="725"/>
    </location>
</feature>
<dbReference type="SUPFAM" id="SSF58038">
    <property type="entry name" value="SNARE fusion complex"/>
    <property type="match status" value="1"/>
</dbReference>
<sequence>MCCTRKTLEIVEREVWGLWLPSGSHSPFTLLPILTPLPPLQCLEIPIVYDAYDTGDYSPECEFPPRPSLQVPRSPLSATTKRQPSPQPSSPPPQPCSTTPTNHKPQQQSPNTTRKQGTDLSPRCVSTSTIFPHAKVNKDGKQETCKPILKVEWTSTKLGESFIIFSGGLTNNHAGRTPSITVIHGKTTTVLEMEHNVVDFITLCESPWPSDQADPYALVVLLHNDLVVVDLLTTGYPCHENPYPMDLHESPVTCCAYFADCPADLIPAFYSVGAARAHKTGFSPREWPVCGGEWSSTSCGYPELIVTGHADGSLKFWDASSVSLQVLYKLKTTKVFEKDKTKGATADDDDPFAVQHVCLCPESRLLVVAGASCHVMLYRYCKQETCAEIPVRRGHVWGMGARVGHGEHVWGKLETCAEIPQASLDIFVTVHVRGGMQKKPPGYQAELVCLTPWVNGEPPGQITALAVNSAYGLIAYGNESGLVIVDYVQNTCLLNMGTPELYGAADPYQRVPRSPKKPDQKDEDRDPSPSSDQEFKDIARGCHIDEIDGGPCSSYGGSGSREELLASVKSMKKMDNRGKGELDIQKSMIRKYCKSKDEQTKPTDSKIDLLKFLTRKESKSKVLVKEDKPKEGEEDSEDLSEGSFKKCHAKSDYKNCGPEEEMELGRCESDDLLLSLVSNATDAADITLTETAAQGLPDDDITCDKTEDEAKTDAESKPNERKASRFRLRDTFTKFDAKVRRAFSWEASTSLDGPPGEEGQNQEEEGVRDTPLDDVIEAEVDEAQDALTTIERRCSSVSTTTSEGGSPVSGVVSSSNSTLHSSKRGSIESTPEDECKGLPPSTVGDDPDEKGSGNRSSLVLFDEKGRPVPPARSKGRLAESKIRSRKGSDEGDRVSGSLTVSGPSSLQSTGISPNEAGKTSKPLIGLNIDEAQAHADYGDPNARETNSNPHTPSPGSHLLVGGAATTSGSSGVTSPTSLGALKNFMNSITKIASSSHGTHDKLDGSFSRSRSSSISSLENISSEAIQCLTFADSYVKKNDAQMLPTLWVGTSLGSVIQVIVSIPSAETRLTNPVSVFPSGTIFRLKGSILAMCFLDASGALIRSSFESWRDAQRDKRDRTPTKSTSTPTCGSSGGSGTPNNRLSPTNSGGGGSTEQHLVSPTERQFIVFCSEKVARVVELPSQSCVYKQIITEVSFVVKAEIIQMKDAVCLVCYIATGHIAIFNLPSLRQLTYVDFLPLVDLSFQTRKQGNVVDPMLSIWGQQMFVCEDTNQIARTFCFTNHGHGMYLCSPSELQKFTLSADICKDLQELLGDLFLPCEMPEAPKQSFFKGLFGGGVSQLDREELFGEASGKPASSVAKHVPGPQQQMEAMNARAGNATSEIGRAKMAAIERGQRLGELDEKTAKMMHEAESFSSAARQLMLKYKDKKWYQL</sequence>
<evidence type="ECO:0000313" key="17">
    <source>
        <dbReference type="RefSeq" id="XP_047740833.1"/>
    </source>
</evidence>
<dbReference type="InterPro" id="IPR013577">
    <property type="entry name" value="LLGL2"/>
</dbReference>
<feature type="compositionally biased region" description="Low complexity" evidence="14">
    <location>
        <begin position="959"/>
        <end position="972"/>
    </location>
</feature>
<feature type="compositionally biased region" description="Basic and acidic residues" evidence="14">
    <location>
        <begin position="1111"/>
        <end position="1120"/>
    </location>
</feature>
<evidence type="ECO:0000256" key="4">
    <source>
        <dbReference type="ARBA" id="ARBA00022448"/>
    </source>
</evidence>
<keyword evidence="5" id="KW-1003">Cell membrane</keyword>
<evidence type="ECO:0000256" key="3">
    <source>
        <dbReference type="ARBA" id="ARBA00008070"/>
    </source>
</evidence>
<feature type="compositionally biased region" description="Basic and acidic residues" evidence="14">
    <location>
        <begin position="620"/>
        <end position="631"/>
    </location>
</feature>
<feature type="region of interest" description="Disordered" evidence="14">
    <location>
        <begin position="1111"/>
        <end position="1156"/>
    </location>
</feature>
<dbReference type="PANTHER" id="PTHR10241">
    <property type="entry name" value="LETHAL 2 GIANT LARVAE PROTEIN"/>
    <property type="match status" value="1"/>
</dbReference>
<feature type="region of interest" description="Disordered" evidence="14">
    <location>
        <begin position="60"/>
        <end position="124"/>
    </location>
</feature>
<protein>
    <submittedName>
        <fullName evidence="17">Syntaxin-binding protein 5-like</fullName>
    </submittedName>
</protein>
<dbReference type="Proteomes" id="UP000694843">
    <property type="component" value="Unplaced"/>
</dbReference>
<dbReference type="InterPro" id="IPR036322">
    <property type="entry name" value="WD40_repeat_dom_sf"/>
</dbReference>
<name>A0A979FUD2_HYAAZ</name>
<keyword evidence="12" id="KW-0472">Membrane</keyword>
<dbReference type="Pfam" id="PF08366">
    <property type="entry name" value="LLGL"/>
    <property type="match status" value="1"/>
</dbReference>
<dbReference type="Gene3D" id="1.20.5.110">
    <property type="match status" value="1"/>
</dbReference>
<dbReference type="GO" id="GO:0019905">
    <property type="term" value="F:syntaxin binding"/>
    <property type="evidence" value="ECO:0007669"/>
    <property type="project" value="TreeGrafter"/>
</dbReference>
<feature type="domain" description="V-SNARE coiled-coil homology" evidence="15">
    <location>
        <begin position="1366"/>
        <end position="1426"/>
    </location>
</feature>
<evidence type="ECO:0000259" key="15">
    <source>
        <dbReference type="PROSITE" id="PS50892"/>
    </source>
</evidence>
<dbReference type="GO" id="GO:0006887">
    <property type="term" value="P:exocytosis"/>
    <property type="evidence" value="ECO:0007669"/>
    <property type="project" value="UniProtKB-KW"/>
</dbReference>
<feature type="region of interest" description="Disordered" evidence="14">
    <location>
        <begin position="504"/>
        <end position="535"/>
    </location>
</feature>
<dbReference type="GO" id="GO:0005886">
    <property type="term" value="C:plasma membrane"/>
    <property type="evidence" value="ECO:0007669"/>
    <property type="project" value="UniProtKB-SubCell"/>
</dbReference>
<evidence type="ECO:0000256" key="14">
    <source>
        <dbReference type="SAM" id="MobiDB-lite"/>
    </source>
</evidence>
<evidence type="ECO:0000256" key="10">
    <source>
        <dbReference type="ARBA" id="ARBA00022927"/>
    </source>
</evidence>
<accession>A0A979FUD2</accession>
<keyword evidence="10" id="KW-0653">Protein transport</keyword>
<dbReference type="CDD" id="cd15873">
    <property type="entry name" value="R-SNARE_STXBP5_6"/>
    <property type="match status" value="1"/>
</dbReference>
<evidence type="ECO:0000256" key="7">
    <source>
        <dbReference type="ARBA" id="ARBA00022490"/>
    </source>
</evidence>
<dbReference type="Gene3D" id="2.130.10.10">
    <property type="entry name" value="YVTN repeat-like/Quinoprotein amine dehydrogenase"/>
    <property type="match status" value="1"/>
</dbReference>
<evidence type="ECO:0000256" key="5">
    <source>
        <dbReference type="ARBA" id="ARBA00022475"/>
    </source>
</evidence>
<keyword evidence="11 13" id="KW-0175">Coiled coil</keyword>
<evidence type="ECO:0000256" key="12">
    <source>
        <dbReference type="ARBA" id="ARBA00023136"/>
    </source>
</evidence>
<dbReference type="GO" id="GO:0015031">
    <property type="term" value="P:protein transport"/>
    <property type="evidence" value="ECO:0007669"/>
    <property type="project" value="UniProtKB-KW"/>
</dbReference>
<comment type="similarity">
    <text evidence="3">Belongs to the WD repeat L(2)GL family.</text>
</comment>
<feature type="region of interest" description="Disordered" evidence="14">
    <location>
        <begin position="620"/>
        <end position="643"/>
    </location>
</feature>
<keyword evidence="6" id="KW-0268">Exocytosis</keyword>
<dbReference type="FunFam" id="1.20.5.110:FF:000001">
    <property type="entry name" value="syntaxin-binding protein 5 isoform X1"/>
    <property type="match status" value="1"/>
</dbReference>
<evidence type="ECO:0000256" key="9">
    <source>
        <dbReference type="ARBA" id="ARBA00022737"/>
    </source>
</evidence>
<feature type="compositionally biased region" description="Pro residues" evidence="14">
    <location>
        <begin position="85"/>
        <end position="95"/>
    </location>
</feature>
<dbReference type="PRINTS" id="PR00962">
    <property type="entry name" value="LETHAL2GIANT"/>
</dbReference>
<feature type="compositionally biased region" description="Polar residues" evidence="14">
    <location>
        <begin position="943"/>
        <end position="954"/>
    </location>
</feature>
<evidence type="ECO:0000256" key="1">
    <source>
        <dbReference type="ARBA" id="ARBA00004202"/>
    </source>
</evidence>
<dbReference type="GO" id="GO:0005096">
    <property type="term" value="F:GTPase activator activity"/>
    <property type="evidence" value="ECO:0007669"/>
    <property type="project" value="TreeGrafter"/>
</dbReference>
<dbReference type="InterPro" id="IPR015943">
    <property type="entry name" value="WD40/YVTN_repeat-like_dom_sf"/>
</dbReference>